<reference evidence="5" key="1">
    <citation type="submission" date="2012-11" db="EMBL/GenBank/DDBJ databases">
        <authorList>
            <person name="Lucero-Rivera Y.E."/>
            <person name="Tovar-Ramirez D."/>
        </authorList>
    </citation>
    <scope>NUCLEOTIDE SEQUENCE [LARGE SCALE GENOMIC DNA]</scope>
    <source>
        <strain evidence="5">Araruama</strain>
    </source>
</reference>
<dbReference type="CDD" id="cd18012">
    <property type="entry name" value="DEXQc_arch_SWI2_SNF2"/>
    <property type="match status" value="1"/>
</dbReference>
<protein>
    <submittedName>
        <fullName evidence="4">Helicase domain containing protein</fullName>
    </submittedName>
</protein>
<dbReference type="Gene3D" id="3.40.50.300">
    <property type="entry name" value="P-loop containing nucleotide triphosphate hydrolases"/>
    <property type="match status" value="1"/>
</dbReference>
<dbReference type="SMART" id="SM00490">
    <property type="entry name" value="HELICc"/>
    <property type="match status" value="1"/>
</dbReference>
<dbReference type="InterPro" id="IPR014001">
    <property type="entry name" value="Helicase_ATP-bd"/>
</dbReference>
<dbReference type="SUPFAM" id="SSF52540">
    <property type="entry name" value="P-loop containing nucleoside triphosphate hydrolases"/>
    <property type="match status" value="2"/>
</dbReference>
<proteinExistence type="predicted"/>
<keyword evidence="4" id="KW-0067">ATP-binding</keyword>
<feature type="domain" description="Helicase ATP-binding" evidence="2">
    <location>
        <begin position="91"/>
        <end position="247"/>
    </location>
</feature>
<name>A0A1V1PAU8_9BACT</name>
<sequence>MNDGTHALVNKDYMEKLKRLFQKIDNQNVRVSFFDLPIVEELIDEKTAKEEFQQSRDIFLGFNRIKSKKTRLPKLEATLRSYQKQGYKWIKYLNEHQLGGCLADDMGLGKTLQTIAVLASLYPKETLPSLVVMPKSLLFNWENEIRKFAPTLTFGIYYGTQRSFDEVKDKHLILTTYAVLRNDIQMLKEKSFYYAILDESQHIKNPNSLTSKAAVLIQAKHRLGLSGTPVENNLGELYALFRFLNPSMFGSIDQFNLQYATPIQKEGKKEALEELKKKIYPFILRRLKQDVLKDLPDKVEQVLYVEMSDPQKQFYDQRRVFYQEMIRNQIQEKGIRGSQFYIFQALSELRQIASIPEAKSEDRIISPKREILLQHVLDLVEQQHKMLVFANFLHALDCIAEDLMKHHIEFVHMTGATKDRKKLVDQFQEDDATQVFLMTLKTGGVGLNLTAADYIFLFDPWWNIAAENQAIDRTHRIGQDKTVFSYKLIARGSIEEKILALQDMKRELFENLISSDGASIKSLNEEDVDFILGG</sequence>
<dbReference type="Gene3D" id="3.40.50.10810">
    <property type="entry name" value="Tandem AAA-ATPase domain"/>
    <property type="match status" value="1"/>
</dbReference>
<dbReference type="CDD" id="cd18793">
    <property type="entry name" value="SF2_C_SNF"/>
    <property type="match status" value="1"/>
</dbReference>
<evidence type="ECO:0000259" key="3">
    <source>
        <dbReference type="PROSITE" id="PS51194"/>
    </source>
</evidence>
<evidence type="ECO:0000256" key="1">
    <source>
        <dbReference type="ARBA" id="ARBA00022801"/>
    </source>
</evidence>
<dbReference type="SMART" id="SM00487">
    <property type="entry name" value="DEXDc"/>
    <property type="match status" value="1"/>
</dbReference>
<dbReference type="Proteomes" id="UP000189670">
    <property type="component" value="Unassembled WGS sequence"/>
</dbReference>
<dbReference type="PANTHER" id="PTHR10799">
    <property type="entry name" value="SNF2/RAD54 HELICASE FAMILY"/>
    <property type="match status" value="1"/>
</dbReference>
<dbReference type="InterPro" id="IPR027417">
    <property type="entry name" value="P-loop_NTPase"/>
</dbReference>
<organism evidence="4 5">
    <name type="scientific">Candidatus Magnetoglobus multicellularis str. Araruama</name>
    <dbReference type="NCBI Taxonomy" id="890399"/>
    <lineage>
        <taxon>Bacteria</taxon>
        <taxon>Pseudomonadati</taxon>
        <taxon>Thermodesulfobacteriota</taxon>
        <taxon>Desulfobacteria</taxon>
        <taxon>Desulfobacterales</taxon>
        <taxon>Desulfobacteraceae</taxon>
        <taxon>Candidatus Magnetoglobus</taxon>
    </lineage>
</organism>
<accession>A0A1V1PAU8</accession>
<dbReference type="EMBL" id="ATBP01000198">
    <property type="protein sequence ID" value="ETR71981.1"/>
    <property type="molecule type" value="Genomic_DNA"/>
</dbReference>
<dbReference type="Pfam" id="PF00271">
    <property type="entry name" value="Helicase_C"/>
    <property type="match status" value="1"/>
</dbReference>
<dbReference type="InterPro" id="IPR000330">
    <property type="entry name" value="SNF2_N"/>
</dbReference>
<evidence type="ECO:0000313" key="4">
    <source>
        <dbReference type="EMBL" id="ETR71981.1"/>
    </source>
</evidence>
<dbReference type="GO" id="GO:0016787">
    <property type="term" value="F:hydrolase activity"/>
    <property type="evidence" value="ECO:0007669"/>
    <property type="project" value="UniProtKB-KW"/>
</dbReference>
<keyword evidence="1" id="KW-0378">Hydrolase</keyword>
<evidence type="ECO:0000259" key="2">
    <source>
        <dbReference type="PROSITE" id="PS51192"/>
    </source>
</evidence>
<dbReference type="PROSITE" id="PS51192">
    <property type="entry name" value="HELICASE_ATP_BIND_1"/>
    <property type="match status" value="1"/>
</dbReference>
<keyword evidence="4" id="KW-0547">Nucleotide-binding</keyword>
<dbReference type="GO" id="GO:0004386">
    <property type="term" value="F:helicase activity"/>
    <property type="evidence" value="ECO:0007669"/>
    <property type="project" value="UniProtKB-KW"/>
</dbReference>
<comment type="caution">
    <text evidence="4">The sequence shown here is derived from an EMBL/GenBank/DDBJ whole genome shotgun (WGS) entry which is preliminary data.</text>
</comment>
<gene>
    <name evidence="4" type="ORF">OMM_07778</name>
</gene>
<dbReference type="GO" id="GO:0005524">
    <property type="term" value="F:ATP binding"/>
    <property type="evidence" value="ECO:0007669"/>
    <property type="project" value="InterPro"/>
</dbReference>
<dbReference type="Pfam" id="PF00176">
    <property type="entry name" value="SNF2-rel_dom"/>
    <property type="match status" value="1"/>
</dbReference>
<dbReference type="InterPro" id="IPR038718">
    <property type="entry name" value="SNF2-like_sf"/>
</dbReference>
<dbReference type="AlphaFoldDB" id="A0A1V1PAU8"/>
<keyword evidence="4" id="KW-0347">Helicase</keyword>
<feature type="domain" description="Helicase C-terminal" evidence="3">
    <location>
        <begin position="372"/>
        <end position="524"/>
    </location>
</feature>
<dbReference type="InterPro" id="IPR049730">
    <property type="entry name" value="SNF2/RAD54-like_C"/>
</dbReference>
<dbReference type="PROSITE" id="PS51194">
    <property type="entry name" value="HELICASE_CTER"/>
    <property type="match status" value="1"/>
</dbReference>
<evidence type="ECO:0000313" key="5">
    <source>
        <dbReference type="Proteomes" id="UP000189670"/>
    </source>
</evidence>
<dbReference type="InterPro" id="IPR001650">
    <property type="entry name" value="Helicase_C-like"/>
</dbReference>